<keyword evidence="1" id="KW-0812">Transmembrane</keyword>
<evidence type="ECO:0000313" key="2">
    <source>
        <dbReference type="EMBL" id="EGT33184.1"/>
    </source>
</evidence>
<reference evidence="3" key="1">
    <citation type="submission" date="2011-07" db="EMBL/GenBank/DDBJ databases">
        <authorList>
            <consortium name="Caenorhabditis brenneri Sequencing and Analysis Consortium"/>
            <person name="Wilson R.K."/>
        </authorList>
    </citation>
    <scope>NUCLEOTIDE SEQUENCE [LARGE SCALE GENOMIC DNA]</scope>
    <source>
        <strain evidence="3">PB2801</strain>
    </source>
</reference>
<organism evidence="3">
    <name type="scientific">Caenorhabditis brenneri</name>
    <name type="common">Nematode worm</name>
    <dbReference type="NCBI Taxonomy" id="135651"/>
    <lineage>
        <taxon>Eukaryota</taxon>
        <taxon>Metazoa</taxon>
        <taxon>Ecdysozoa</taxon>
        <taxon>Nematoda</taxon>
        <taxon>Chromadorea</taxon>
        <taxon>Rhabditida</taxon>
        <taxon>Rhabditina</taxon>
        <taxon>Rhabditomorpha</taxon>
        <taxon>Rhabditoidea</taxon>
        <taxon>Rhabditidae</taxon>
        <taxon>Peloderinae</taxon>
        <taxon>Caenorhabditis</taxon>
    </lineage>
</organism>
<sequence>MANLTEREMAYIEKKFSTRCFTLMMLAGFSVVVWIACFYYYAKVTAHVPITANMSCPEHPDFYDNLFGITVDQDIINASHTVVIFSNALIAIRSYGTNPMTADFMNGIKQLMIAGVLANVFFLGHNIQQESESKQSVEYLSKDRKAYGYNYIWLQTHGIITCPLPTWIEDRLPQIVYRRYFSFVGIFVLFIIAFVYHDVHSLLAQYDQLKTRSSSKRRPIRRARPPLPVRPSISANGYCRKCHCNH</sequence>
<dbReference type="HOGENOM" id="CLU_1129925_0_0_1"/>
<proteinExistence type="predicted"/>
<protein>
    <submittedName>
        <fullName evidence="2">Uncharacterized protein</fullName>
    </submittedName>
</protein>
<evidence type="ECO:0000256" key="1">
    <source>
        <dbReference type="SAM" id="Phobius"/>
    </source>
</evidence>
<feature type="transmembrane region" description="Helical" evidence="1">
    <location>
        <begin position="180"/>
        <end position="199"/>
    </location>
</feature>
<dbReference type="Proteomes" id="UP000008068">
    <property type="component" value="Unassembled WGS sequence"/>
</dbReference>
<dbReference type="EMBL" id="GL379903">
    <property type="protein sequence ID" value="EGT33184.1"/>
    <property type="molecule type" value="Genomic_DNA"/>
</dbReference>
<keyword evidence="3" id="KW-1185">Reference proteome</keyword>
<keyword evidence="1" id="KW-1133">Transmembrane helix</keyword>
<gene>
    <name evidence="2" type="ORF">CAEBREN_16821</name>
</gene>
<name>G0NKY0_CAEBE</name>
<keyword evidence="1" id="KW-0472">Membrane</keyword>
<feature type="transmembrane region" description="Helical" evidence="1">
    <location>
        <begin position="21"/>
        <end position="42"/>
    </location>
</feature>
<dbReference type="AlphaFoldDB" id="G0NKY0"/>
<evidence type="ECO:0000313" key="3">
    <source>
        <dbReference type="Proteomes" id="UP000008068"/>
    </source>
</evidence>
<dbReference type="InParanoid" id="G0NKY0"/>
<accession>G0NKY0</accession>